<dbReference type="InterPro" id="IPR011701">
    <property type="entry name" value="MFS"/>
</dbReference>
<reference evidence="8 9" key="1">
    <citation type="submission" date="2023-08" db="EMBL/GenBank/DDBJ databases">
        <title>Black Yeasts Isolated from many extreme environments.</title>
        <authorList>
            <person name="Coleine C."/>
            <person name="Stajich J.E."/>
            <person name="Selbmann L."/>
        </authorList>
    </citation>
    <scope>NUCLEOTIDE SEQUENCE [LARGE SCALE GENOMIC DNA]</scope>
    <source>
        <strain evidence="8 9">CCFEE 5885</strain>
    </source>
</reference>
<evidence type="ECO:0000313" key="9">
    <source>
        <dbReference type="Proteomes" id="UP001345013"/>
    </source>
</evidence>
<feature type="transmembrane region" description="Helical" evidence="7">
    <location>
        <begin position="168"/>
        <end position="190"/>
    </location>
</feature>
<gene>
    <name evidence="8" type="ORF">LTR24_002611</name>
</gene>
<organism evidence="8 9">
    <name type="scientific">Lithohypha guttulata</name>
    <dbReference type="NCBI Taxonomy" id="1690604"/>
    <lineage>
        <taxon>Eukaryota</taxon>
        <taxon>Fungi</taxon>
        <taxon>Dikarya</taxon>
        <taxon>Ascomycota</taxon>
        <taxon>Pezizomycotina</taxon>
        <taxon>Eurotiomycetes</taxon>
        <taxon>Chaetothyriomycetidae</taxon>
        <taxon>Chaetothyriales</taxon>
        <taxon>Trichomeriaceae</taxon>
        <taxon>Lithohypha</taxon>
    </lineage>
</organism>
<evidence type="ECO:0000256" key="7">
    <source>
        <dbReference type="SAM" id="Phobius"/>
    </source>
</evidence>
<feature type="transmembrane region" description="Helical" evidence="7">
    <location>
        <begin position="47"/>
        <end position="67"/>
    </location>
</feature>
<feature type="transmembrane region" description="Helical" evidence="7">
    <location>
        <begin position="279"/>
        <end position="298"/>
    </location>
</feature>
<name>A0ABR0KJ18_9EURO</name>
<evidence type="ECO:0000256" key="2">
    <source>
        <dbReference type="ARBA" id="ARBA00022448"/>
    </source>
</evidence>
<feature type="transmembrane region" description="Helical" evidence="7">
    <location>
        <begin position="87"/>
        <end position="108"/>
    </location>
</feature>
<keyword evidence="9" id="KW-1185">Reference proteome</keyword>
<feature type="transmembrane region" description="Helical" evidence="7">
    <location>
        <begin position="307"/>
        <end position="328"/>
    </location>
</feature>
<dbReference type="PANTHER" id="PTHR43791:SF18">
    <property type="entry name" value="NICOTINIC ACID TRANSPORTER TNA1, PUTATIVE (AFU_ORTHOLOGUE AFUA_3G03820)-RELATED"/>
    <property type="match status" value="1"/>
</dbReference>
<keyword evidence="4 7" id="KW-1133">Transmembrane helix</keyword>
<dbReference type="PANTHER" id="PTHR43791">
    <property type="entry name" value="PERMEASE-RELATED"/>
    <property type="match status" value="1"/>
</dbReference>
<dbReference type="SUPFAM" id="SSF103473">
    <property type="entry name" value="MFS general substrate transporter"/>
    <property type="match status" value="1"/>
</dbReference>
<evidence type="ECO:0008006" key="10">
    <source>
        <dbReference type="Google" id="ProtNLM"/>
    </source>
</evidence>
<keyword evidence="3 7" id="KW-0812">Transmembrane</keyword>
<comment type="subcellular location">
    <subcellularLocation>
        <location evidence="1">Membrane</location>
        <topology evidence="1">Multi-pass membrane protein</topology>
    </subcellularLocation>
</comment>
<feature type="region of interest" description="Disordered" evidence="6">
    <location>
        <begin position="1"/>
        <end position="24"/>
    </location>
</feature>
<proteinExistence type="predicted"/>
<sequence length="459" mass="51261">MATNNEKGIGQQFDDPGSPIRQDVQQTPVVPDLDESHRKKILWKMDLRIIPMVTTLYLLSFLDRGNIGNARVLGMAEDINLAANEYNIALMVFFFPYALLEVPANILLKKLRPSYPGCAFYLTLWYAPQDLAFRQGMFFSAASAAGAFSGLLAYGIDHMDGTANLAGWRWIFILEGLITCLVGLAAFFWIHDSPKTAKFLDPTEKAWARNRLMRKTASGRLIEETESLQWKYIVQGLTDWQIYLAVFINWATACSIYGMSFFLPQIVRQLGYTGQQANLLTIPVYVTAAILTVLLCWLSDRVKKRSIFVMCLLGGMLFGFIFAISGSASGNVPGLVYAGCFISTACCYPAYVLTISWILPNVAPTYKRAVASAVLIGVGNLGGVFASNFYRSEDAPEYLLGHGMEIMMICIGFIALNVLRFLYTKENKARLHRQEAVANMTEEELADMGDRSPTFRYQL</sequence>
<keyword evidence="2" id="KW-0813">Transport</keyword>
<dbReference type="Proteomes" id="UP001345013">
    <property type="component" value="Unassembled WGS sequence"/>
</dbReference>
<dbReference type="Pfam" id="PF07690">
    <property type="entry name" value="MFS_1"/>
    <property type="match status" value="1"/>
</dbReference>
<feature type="transmembrane region" description="Helical" evidence="7">
    <location>
        <begin position="137"/>
        <end position="156"/>
    </location>
</feature>
<feature type="transmembrane region" description="Helical" evidence="7">
    <location>
        <begin position="334"/>
        <end position="358"/>
    </location>
</feature>
<keyword evidence="5 7" id="KW-0472">Membrane</keyword>
<evidence type="ECO:0000256" key="6">
    <source>
        <dbReference type="SAM" id="MobiDB-lite"/>
    </source>
</evidence>
<accession>A0ABR0KJ18</accession>
<evidence type="ECO:0000313" key="8">
    <source>
        <dbReference type="EMBL" id="KAK5096206.1"/>
    </source>
</evidence>
<evidence type="ECO:0000256" key="5">
    <source>
        <dbReference type="ARBA" id="ARBA00023136"/>
    </source>
</evidence>
<dbReference type="InterPro" id="IPR036259">
    <property type="entry name" value="MFS_trans_sf"/>
</dbReference>
<comment type="caution">
    <text evidence="8">The sequence shown here is derived from an EMBL/GenBank/DDBJ whole genome shotgun (WGS) entry which is preliminary data.</text>
</comment>
<evidence type="ECO:0000256" key="3">
    <source>
        <dbReference type="ARBA" id="ARBA00022692"/>
    </source>
</evidence>
<dbReference type="Gene3D" id="1.20.1250.20">
    <property type="entry name" value="MFS general substrate transporter like domains"/>
    <property type="match status" value="3"/>
</dbReference>
<feature type="transmembrane region" description="Helical" evidence="7">
    <location>
        <begin position="402"/>
        <end position="423"/>
    </location>
</feature>
<dbReference type="EMBL" id="JAVRRG010000023">
    <property type="protein sequence ID" value="KAK5096206.1"/>
    <property type="molecule type" value="Genomic_DNA"/>
</dbReference>
<protein>
    <recommendedName>
        <fullName evidence="10">Major facilitator superfamily (MFS) profile domain-containing protein</fullName>
    </recommendedName>
</protein>
<evidence type="ECO:0000256" key="4">
    <source>
        <dbReference type="ARBA" id="ARBA00022989"/>
    </source>
</evidence>
<evidence type="ECO:0000256" key="1">
    <source>
        <dbReference type="ARBA" id="ARBA00004141"/>
    </source>
</evidence>
<feature type="transmembrane region" description="Helical" evidence="7">
    <location>
        <begin position="370"/>
        <end position="390"/>
    </location>
</feature>
<feature type="transmembrane region" description="Helical" evidence="7">
    <location>
        <begin position="242"/>
        <end position="267"/>
    </location>
</feature>